<keyword evidence="7" id="KW-1185">Reference proteome</keyword>
<comment type="similarity">
    <text evidence="4">Belongs to the ropporin family.</text>
</comment>
<reference evidence="6 7" key="1">
    <citation type="journal article" date="2019" name="Sci. Rep.">
        <title>Comparative genomics of chytrid fungi reveal insights into the obligate biotrophic and pathogenic lifestyle of Synchytrium endobioticum.</title>
        <authorList>
            <person name="van de Vossenberg B.T.L.H."/>
            <person name="Warris S."/>
            <person name="Nguyen H.D.T."/>
            <person name="van Gent-Pelzer M.P.E."/>
            <person name="Joly D.L."/>
            <person name="van de Geest H.C."/>
            <person name="Bonants P.J.M."/>
            <person name="Smith D.S."/>
            <person name="Levesque C.A."/>
            <person name="van der Lee T.A.J."/>
        </authorList>
    </citation>
    <scope>NUCLEOTIDE SEQUENCE [LARGE SCALE GENOMIC DNA]</scope>
    <source>
        <strain evidence="6 7">CBS 809.83</strain>
    </source>
</reference>
<evidence type="ECO:0000256" key="4">
    <source>
        <dbReference type="ARBA" id="ARBA00035651"/>
    </source>
</evidence>
<evidence type="ECO:0000313" key="7">
    <source>
        <dbReference type="Proteomes" id="UP000318582"/>
    </source>
</evidence>
<feature type="compositionally biased region" description="Acidic residues" evidence="5">
    <location>
        <begin position="319"/>
        <end position="329"/>
    </location>
</feature>
<dbReference type="PANTHER" id="PTHR14952">
    <property type="entry name" value="ROPPORIN-1-LIKE PROTEIN"/>
    <property type="match status" value="1"/>
</dbReference>
<name>A0A507DXT5_9FUNG</name>
<evidence type="ECO:0000256" key="2">
    <source>
        <dbReference type="ARBA" id="ARBA00022846"/>
    </source>
</evidence>
<evidence type="ECO:0000313" key="6">
    <source>
        <dbReference type="EMBL" id="TPX55778.1"/>
    </source>
</evidence>
<dbReference type="AlphaFoldDB" id="A0A507DXT5"/>
<keyword evidence="2" id="KW-0969">Cilium</keyword>
<evidence type="ECO:0000256" key="5">
    <source>
        <dbReference type="SAM" id="MobiDB-lite"/>
    </source>
</evidence>
<evidence type="ECO:0000256" key="1">
    <source>
        <dbReference type="ARBA" id="ARBA00004230"/>
    </source>
</evidence>
<accession>A0A507DXT5</accession>
<comment type="subcellular location">
    <subcellularLocation>
        <location evidence="1">Cell projection</location>
        <location evidence="1">Cilium</location>
        <location evidence="1">Flagellum</location>
    </subcellularLocation>
</comment>
<dbReference type="SUPFAM" id="SSF47391">
    <property type="entry name" value="Dimerization-anchoring domain of cAMP-dependent PK regulatory subunit"/>
    <property type="match status" value="1"/>
</dbReference>
<sequence>MDAGSDTLYTAEQIRIPPDLPDILKNYTKHIIRTQPGNIVKESVEYFGRLAKQRSDGATLKRLNNMQLEALYNKFDQPGRTVVTKAELEDACNSFTISAAQVNDVLRLGGWGGDKIPWLKCWALFVTSSAGSLPATIETVANLLSDNGRTRIEPVVEVLQYLAEQDKTVNKVQVNEVVQSLMANSFDCPVEQIVELVRAELQPGVGAFAAATPALAPAPAGAAAPVAPTPRETPNAEPPAASPSKPDPAAAAPDTASPLDSTTSLSATNDNAPPVAAAAAAAVSDSTADLEEDTNANDDKPEEVTDEAEADQQPAPESPAEEVEEDVKESEDAKPVEEKDKADDDA</sequence>
<feature type="region of interest" description="Disordered" evidence="5">
    <location>
        <begin position="219"/>
        <end position="346"/>
    </location>
</feature>
<dbReference type="GO" id="GO:0031514">
    <property type="term" value="C:motile cilium"/>
    <property type="evidence" value="ECO:0007669"/>
    <property type="project" value="UniProtKB-SubCell"/>
</dbReference>
<comment type="caution">
    <text evidence="6">The sequence shown here is derived from an EMBL/GenBank/DDBJ whole genome shotgun (WGS) entry which is preliminary data.</text>
</comment>
<dbReference type="EMBL" id="QEAQ01000096">
    <property type="protein sequence ID" value="TPX55778.1"/>
    <property type="molecule type" value="Genomic_DNA"/>
</dbReference>
<keyword evidence="2" id="KW-0282">Flagellum</keyword>
<feature type="compositionally biased region" description="Low complexity" evidence="5">
    <location>
        <begin position="219"/>
        <end position="230"/>
    </location>
</feature>
<dbReference type="Proteomes" id="UP000318582">
    <property type="component" value="Unassembled WGS sequence"/>
</dbReference>
<dbReference type="Gene3D" id="1.20.890.10">
    <property type="entry name" value="cAMP-dependent protein kinase regulatory subunit, dimerization-anchoring domain"/>
    <property type="match status" value="1"/>
</dbReference>
<keyword evidence="3" id="KW-0966">Cell projection</keyword>
<feature type="compositionally biased region" description="Basic and acidic residues" evidence="5">
    <location>
        <begin position="330"/>
        <end position="346"/>
    </location>
</feature>
<feature type="compositionally biased region" description="Low complexity" evidence="5">
    <location>
        <begin position="242"/>
        <end position="287"/>
    </location>
</feature>
<proteinExistence type="inferred from homology"/>
<dbReference type="CDD" id="cd22985">
    <property type="entry name" value="DD_CrRSP11-like"/>
    <property type="match status" value="1"/>
</dbReference>
<dbReference type="PANTHER" id="PTHR14952:SF9">
    <property type="entry name" value="EF-HAND DOMAIN-CONTAINING PROTEIN"/>
    <property type="match status" value="1"/>
</dbReference>
<gene>
    <name evidence="6" type="ORF">PhCBS80983_g05034</name>
</gene>
<organism evidence="6 7">
    <name type="scientific">Powellomyces hirtus</name>
    <dbReference type="NCBI Taxonomy" id="109895"/>
    <lineage>
        <taxon>Eukaryota</taxon>
        <taxon>Fungi</taxon>
        <taxon>Fungi incertae sedis</taxon>
        <taxon>Chytridiomycota</taxon>
        <taxon>Chytridiomycota incertae sedis</taxon>
        <taxon>Chytridiomycetes</taxon>
        <taxon>Spizellomycetales</taxon>
        <taxon>Powellomycetaceae</taxon>
        <taxon>Powellomyces</taxon>
    </lineage>
</organism>
<evidence type="ECO:0000256" key="3">
    <source>
        <dbReference type="ARBA" id="ARBA00023273"/>
    </source>
</evidence>
<protein>
    <recommendedName>
        <fullName evidence="8">RIIa domain-containing protein</fullName>
    </recommendedName>
</protein>
<evidence type="ECO:0008006" key="8">
    <source>
        <dbReference type="Google" id="ProtNLM"/>
    </source>
</evidence>